<keyword evidence="1 2" id="KW-0238">DNA-binding</keyword>
<gene>
    <name evidence="5" type="ORF">GCM10009754_15580</name>
</gene>
<evidence type="ECO:0000313" key="6">
    <source>
        <dbReference type="Proteomes" id="UP001501116"/>
    </source>
</evidence>
<dbReference type="PRINTS" id="PR00455">
    <property type="entry name" value="HTHTETR"/>
</dbReference>
<dbReference type="InterPro" id="IPR001647">
    <property type="entry name" value="HTH_TetR"/>
</dbReference>
<sequence length="212" mass="22783">MTSLSDLNTPRLPSGRHRLTKGDVVASQRGRLIVALLEAAANKGYPATTIGDVVERAGVSRKTFYEHFSSKEHCFQAGFTITAEVVIGQLEAAAAAPHEDWRALVRATVQAYVDALAAEPAAARALHIETLSAGATVLDQREAMLRLFADLLRQACREARGGTWPEPPVEWFRFAIGGIDDRIRECLRGPGADALPALGPMLADCALALLRG</sequence>
<dbReference type="SUPFAM" id="SSF48498">
    <property type="entry name" value="Tetracyclin repressor-like, C-terminal domain"/>
    <property type="match status" value="1"/>
</dbReference>
<protein>
    <recommendedName>
        <fullName evidence="4">HTH tetR-type domain-containing protein</fullName>
    </recommendedName>
</protein>
<dbReference type="PANTHER" id="PTHR30055:SF187">
    <property type="entry name" value="TRANSCRIPTIONAL REGULATORY PROTEIN"/>
    <property type="match status" value="1"/>
</dbReference>
<reference evidence="6" key="1">
    <citation type="journal article" date="2019" name="Int. J. Syst. Evol. Microbiol.">
        <title>The Global Catalogue of Microorganisms (GCM) 10K type strain sequencing project: providing services to taxonomists for standard genome sequencing and annotation.</title>
        <authorList>
            <consortium name="The Broad Institute Genomics Platform"/>
            <consortium name="The Broad Institute Genome Sequencing Center for Infectious Disease"/>
            <person name="Wu L."/>
            <person name="Ma J."/>
        </authorList>
    </citation>
    <scope>NUCLEOTIDE SEQUENCE [LARGE SCALE GENOMIC DNA]</scope>
    <source>
        <strain evidence="6">JCM 14545</strain>
    </source>
</reference>
<evidence type="ECO:0000256" key="3">
    <source>
        <dbReference type="SAM" id="MobiDB-lite"/>
    </source>
</evidence>
<evidence type="ECO:0000256" key="2">
    <source>
        <dbReference type="PROSITE-ProRule" id="PRU00335"/>
    </source>
</evidence>
<dbReference type="PANTHER" id="PTHR30055">
    <property type="entry name" value="HTH-TYPE TRANSCRIPTIONAL REGULATOR RUTR"/>
    <property type="match status" value="1"/>
</dbReference>
<evidence type="ECO:0000259" key="4">
    <source>
        <dbReference type="PROSITE" id="PS50977"/>
    </source>
</evidence>
<dbReference type="EMBL" id="BAAANN010000005">
    <property type="protein sequence ID" value="GAA1948164.1"/>
    <property type="molecule type" value="Genomic_DNA"/>
</dbReference>
<dbReference type="InterPro" id="IPR009057">
    <property type="entry name" value="Homeodomain-like_sf"/>
</dbReference>
<evidence type="ECO:0000256" key="1">
    <source>
        <dbReference type="ARBA" id="ARBA00023125"/>
    </source>
</evidence>
<dbReference type="PROSITE" id="PS50977">
    <property type="entry name" value="HTH_TETR_2"/>
    <property type="match status" value="1"/>
</dbReference>
<proteinExistence type="predicted"/>
<dbReference type="SUPFAM" id="SSF46689">
    <property type="entry name" value="Homeodomain-like"/>
    <property type="match status" value="1"/>
</dbReference>
<dbReference type="Gene3D" id="1.10.357.10">
    <property type="entry name" value="Tetracycline Repressor, domain 2"/>
    <property type="match status" value="1"/>
</dbReference>
<dbReference type="Pfam" id="PF00440">
    <property type="entry name" value="TetR_N"/>
    <property type="match status" value="1"/>
</dbReference>
<feature type="DNA-binding region" description="H-T-H motif" evidence="2">
    <location>
        <begin position="49"/>
        <end position="68"/>
    </location>
</feature>
<name>A0ABP5BMX5_9PSEU</name>
<dbReference type="InterPro" id="IPR050109">
    <property type="entry name" value="HTH-type_TetR-like_transc_reg"/>
</dbReference>
<organism evidence="5 6">
    <name type="scientific">Amycolatopsis minnesotensis</name>
    <dbReference type="NCBI Taxonomy" id="337894"/>
    <lineage>
        <taxon>Bacteria</taxon>
        <taxon>Bacillati</taxon>
        <taxon>Actinomycetota</taxon>
        <taxon>Actinomycetes</taxon>
        <taxon>Pseudonocardiales</taxon>
        <taxon>Pseudonocardiaceae</taxon>
        <taxon>Amycolatopsis</taxon>
    </lineage>
</organism>
<comment type="caution">
    <text evidence="5">The sequence shown here is derived from an EMBL/GenBank/DDBJ whole genome shotgun (WGS) entry which is preliminary data.</text>
</comment>
<dbReference type="Proteomes" id="UP001501116">
    <property type="component" value="Unassembled WGS sequence"/>
</dbReference>
<evidence type="ECO:0000313" key="5">
    <source>
        <dbReference type="EMBL" id="GAA1948164.1"/>
    </source>
</evidence>
<feature type="domain" description="HTH tetR-type" evidence="4">
    <location>
        <begin position="26"/>
        <end position="86"/>
    </location>
</feature>
<feature type="region of interest" description="Disordered" evidence="3">
    <location>
        <begin position="1"/>
        <end position="20"/>
    </location>
</feature>
<keyword evidence="6" id="KW-1185">Reference proteome</keyword>
<dbReference type="InterPro" id="IPR036271">
    <property type="entry name" value="Tet_transcr_reg_TetR-rel_C_sf"/>
</dbReference>
<accession>A0ABP5BMX5</accession>